<protein>
    <submittedName>
        <fullName evidence="9">Rod shape-determining protein MreD</fullName>
    </submittedName>
</protein>
<evidence type="ECO:0000313" key="9">
    <source>
        <dbReference type="EMBL" id="KAB2339194.1"/>
    </source>
</evidence>
<evidence type="ECO:0000256" key="2">
    <source>
        <dbReference type="ARBA" id="ARBA00007776"/>
    </source>
</evidence>
<dbReference type="InterPro" id="IPR007227">
    <property type="entry name" value="Cell_shape_determining_MreD"/>
</dbReference>
<dbReference type="Proteomes" id="UP000468735">
    <property type="component" value="Unassembled WGS sequence"/>
</dbReference>
<proteinExistence type="inferred from homology"/>
<evidence type="ECO:0000256" key="4">
    <source>
        <dbReference type="ARBA" id="ARBA00022692"/>
    </source>
</evidence>
<evidence type="ECO:0000256" key="1">
    <source>
        <dbReference type="ARBA" id="ARBA00004651"/>
    </source>
</evidence>
<sequence length="197" mass="20687">MLNTPEVSPAGRNVLTAVVIVAALILQVSVANRLPLPGGVTPDLVLLTVVALALVNGSLTGLVAGFCAGLAADIIPPADHTIGRYALVYCLIGHVCGLASDEMDRQSLVPFFAVAAGALVATVLYAATGMLLGDPRASWTIVTRIVPLQVLYDVMASPFVVWAVLRVTRRFERGERPSRDRSVVPAASYRSGVGTRL</sequence>
<evidence type="ECO:0000256" key="7">
    <source>
        <dbReference type="ARBA" id="ARBA00023136"/>
    </source>
</evidence>
<comment type="caution">
    <text evidence="9">The sequence shown here is derived from an EMBL/GenBank/DDBJ whole genome shotgun (WGS) entry which is preliminary data.</text>
</comment>
<keyword evidence="6 8" id="KW-1133">Transmembrane helix</keyword>
<dbReference type="EMBL" id="WBMT01000037">
    <property type="protein sequence ID" value="KAB2339194.1"/>
    <property type="molecule type" value="Genomic_DNA"/>
</dbReference>
<evidence type="ECO:0000256" key="5">
    <source>
        <dbReference type="ARBA" id="ARBA00022960"/>
    </source>
</evidence>
<dbReference type="GO" id="GO:0008360">
    <property type="term" value="P:regulation of cell shape"/>
    <property type="evidence" value="ECO:0007669"/>
    <property type="project" value="UniProtKB-KW"/>
</dbReference>
<gene>
    <name evidence="9" type="primary">mreD</name>
    <name evidence="9" type="ORF">F8566_48790</name>
</gene>
<name>A0A6H9YJL4_9ACTN</name>
<feature type="transmembrane region" description="Helical" evidence="8">
    <location>
        <begin position="111"/>
        <end position="133"/>
    </location>
</feature>
<feature type="transmembrane region" description="Helical" evidence="8">
    <location>
        <begin position="145"/>
        <end position="165"/>
    </location>
</feature>
<dbReference type="NCBIfam" id="TIGR03426">
    <property type="entry name" value="shape_MreD"/>
    <property type="match status" value="1"/>
</dbReference>
<keyword evidence="5" id="KW-0133">Cell shape</keyword>
<feature type="transmembrane region" description="Helical" evidence="8">
    <location>
        <begin position="44"/>
        <end position="75"/>
    </location>
</feature>
<organism evidence="9 10">
    <name type="scientific">Actinomadura rudentiformis</name>
    <dbReference type="NCBI Taxonomy" id="359158"/>
    <lineage>
        <taxon>Bacteria</taxon>
        <taxon>Bacillati</taxon>
        <taxon>Actinomycetota</taxon>
        <taxon>Actinomycetes</taxon>
        <taxon>Streptosporangiales</taxon>
        <taxon>Thermomonosporaceae</taxon>
        <taxon>Actinomadura</taxon>
    </lineage>
</organism>
<evidence type="ECO:0000256" key="8">
    <source>
        <dbReference type="SAM" id="Phobius"/>
    </source>
</evidence>
<evidence type="ECO:0000313" key="10">
    <source>
        <dbReference type="Proteomes" id="UP000468735"/>
    </source>
</evidence>
<accession>A0A6H9YJL4</accession>
<feature type="transmembrane region" description="Helical" evidence="8">
    <location>
        <begin position="14"/>
        <end position="32"/>
    </location>
</feature>
<evidence type="ECO:0000256" key="3">
    <source>
        <dbReference type="ARBA" id="ARBA00022475"/>
    </source>
</evidence>
<dbReference type="RefSeq" id="WP_151571198.1">
    <property type="nucleotide sequence ID" value="NZ_WBMT01000037.1"/>
</dbReference>
<comment type="subcellular location">
    <subcellularLocation>
        <location evidence="1">Cell membrane</location>
        <topology evidence="1">Multi-pass membrane protein</topology>
    </subcellularLocation>
</comment>
<dbReference type="AlphaFoldDB" id="A0A6H9YJL4"/>
<dbReference type="OrthoDB" id="3473300at2"/>
<keyword evidence="10" id="KW-1185">Reference proteome</keyword>
<dbReference type="Gene3D" id="1.10.1760.20">
    <property type="match status" value="1"/>
</dbReference>
<keyword evidence="3" id="KW-1003">Cell membrane</keyword>
<feature type="transmembrane region" description="Helical" evidence="8">
    <location>
        <begin position="81"/>
        <end position="99"/>
    </location>
</feature>
<comment type="similarity">
    <text evidence="2">Belongs to the MreD family.</text>
</comment>
<dbReference type="GO" id="GO:0005886">
    <property type="term" value="C:plasma membrane"/>
    <property type="evidence" value="ECO:0007669"/>
    <property type="project" value="UniProtKB-SubCell"/>
</dbReference>
<keyword evidence="4 8" id="KW-0812">Transmembrane</keyword>
<evidence type="ECO:0000256" key="6">
    <source>
        <dbReference type="ARBA" id="ARBA00022989"/>
    </source>
</evidence>
<reference evidence="9 10" key="1">
    <citation type="submission" date="2019-09" db="EMBL/GenBank/DDBJ databases">
        <title>Actinomadura physcomitrii sp. nov., a novel actinomycete isolated from moss [Physcomitrium sphaericum (Ludw) Fuernr].</title>
        <authorList>
            <person name="Zhuang X."/>
            <person name="Liu C."/>
        </authorList>
    </citation>
    <scope>NUCLEOTIDE SEQUENCE [LARGE SCALE GENOMIC DNA]</scope>
    <source>
        <strain evidence="9 10">HMC1</strain>
    </source>
</reference>
<keyword evidence="7 8" id="KW-0472">Membrane</keyword>